<dbReference type="AlphaFoldDB" id="A0A9N9J279"/>
<dbReference type="Proteomes" id="UP000789405">
    <property type="component" value="Unassembled WGS sequence"/>
</dbReference>
<organism evidence="1 2">
    <name type="scientific">Dentiscutata erythropus</name>
    <dbReference type="NCBI Taxonomy" id="1348616"/>
    <lineage>
        <taxon>Eukaryota</taxon>
        <taxon>Fungi</taxon>
        <taxon>Fungi incertae sedis</taxon>
        <taxon>Mucoromycota</taxon>
        <taxon>Glomeromycotina</taxon>
        <taxon>Glomeromycetes</taxon>
        <taxon>Diversisporales</taxon>
        <taxon>Gigasporaceae</taxon>
        <taxon>Dentiscutata</taxon>
    </lineage>
</organism>
<gene>
    <name evidence="1" type="ORF">DERYTH_LOCUS17354</name>
</gene>
<protein>
    <submittedName>
        <fullName evidence="1">18170_t:CDS:1</fullName>
    </submittedName>
</protein>
<keyword evidence="2" id="KW-1185">Reference proteome</keyword>
<evidence type="ECO:0000313" key="2">
    <source>
        <dbReference type="Proteomes" id="UP000789405"/>
    </source>
</evidence>
<evidence type="ECO:0000313" key="1">
    <source>
        <dbReference type="EMBL" id="CAG8756206.1"/>
    </source>
</evidence>
<sequence length="172" mass="19913">MERDRLLSPNLINTESYFEEEDPGEVNNGVSTDTEQLNINVTSKPLHLLKDCPTKLIEELVKIFELFDQATEAFSAEKYPTFDSDSDNEEAQTLEIYDIQLIIACVKQAIYNSLWKYWGKPKYTGLLAILLDLWLKKMCFWPSYLHEKTIRICCKELDSITDTIPIQSTSFT</sequence>
<feature type="non-terminal residue" evidence="1">
    <location>
        <position position="172"/>
    </location>
</feature>
<dbReference type="EMBL" id="CAJVPY010016268">
    <property type="protein sequence ID" value="CAG8756206.1"/>
    <property type="molecule type" value="Genomic_DNA"/>
</dbReference>
<reference evidence="1" key="1">
    <citation type="submission" date="2021-06" db="EMBL/GenBank/DDBJ databases">
        <authorList>
            <person name="Kallberg Y."/>
            <person name="Tangrot J."/>
            <person name="Rosling A."/>
        </authorList>
    </citation>
    <scope>NUCLEOTIDE SEQUENCE</scope>
    <source>
        <strain evidence="1">MA453B</strain>
    </source>
</reference>
<name>A0A9N9J279_9GLOM</name>
<proteinExistence type="predicted"/>
<accession>A0A9N9J279</accession>
<comment type="caution">
    <text evidence="1">The sequence shown here is derived from an EMBL/GenBank/DDBJ whole genome shotgun (WGS) entry which is preliminary data.</text>
</comment>